<evidence type="ECO:0000313" key="3">
    <source>
        <dbReference type="Proteomes" id="UP000233469"/>
    </source>
</evidence>
<feature type="compositionally biased region" description="Low complexity" evidence="1">
    <location>
        <begin position="1"/>
        <end position="14"/>
    </location>
</feature>
<feature type="compositionally biased region" description="Polar residues" evidence="1">
    <location>
        <begin position="15"/>
        <end position="38"/>
    </location>
</feature>
<dbReference type="VEuPathDB" id="FungiDB:RhiirA1_438291"/>
<dbReference type="VEuPathDB" id="FungiDB:FUN_011167"/>
<comment type="caution">
    <text evidence="2">The sequence shown here is derived from an EMBL/GenBank/DDBJ whole genome shotgun (WGS) entry which is preliminary data.</text>
</comment>
<organism evidence="2 3">
    <name type="scientific">Rhizophagus irregularis</name>
    <dbReference type="NCBI Taxonomy" id="588596"/>
    <lineage>
        <taxon>Eukaryota</taxon>
        <taxon>Fungi</taxon>
        <taxon>Fungi incertae sedis</taxon>
        <taxon>Mucoromycota</taxon>
        <taxon>Glomeromycotina</taxon>
        <taxon>Glomeromycetes</taxon>
        <taxon>Glomerales</taxon>
        <taxon>Glomeraceae</taxon>
        <taxon>Rhizophagus</taxon>
    </lineage>
</organism>
<reference evidence="2 3" key="2">
    <citation type="submission" date="2017-10" db="EMBL/GenBank/DDBJ databases">
        <title>Extensive intraspecific genome diversity in a model arbuscular mycorrhizal fungus.</title>
        <authorList>
            <person name="Chen E.C.H."/>
            <person name="Morin E."/>
            <person name="Baudet D."/>
            <person name="Noel J."/>
            <person name="Ndikumana S."/>
            <person name="Charron P."/>
            <person name="St-Onge C."/>
            <person name="Giorgi J."/>
            <person name="Grigoriev I.V."/>
            <person name="Roux C."/>
            <person name="Martin F.M."/>
            <person name="Corradi N."/>
        </authorList>
    </citation>
    <scope>NUCLEOTIDE SEQUENCE [LARGE SCALE GENOMIC DNA]</scope>
    <source>
        <strain evidence="2 3">C2</strain>
    </source>
</reference>
<evidence type="ECO:0000256" key="1">
    <source>
        <dbReference type="SAM" id="MobiDB-lite"/>
    </source>
</evidence>
<protein>
    <submittedName>
        <fullName evidence="2">Uncharacterized protein</fullName>
    </submittedName>
</protein>
<dbReference type="AlphaFoldDB" id="A0A2N1P3L9"/>
<proteinExistence type="predicted"/>
<evidence type="ECO:0000313" key="2">
    <source>
        <dbReference type="EMBL" id="PKK80682.1"/>
    </source>
</evidence>
<dbReference type="EMBL" id="LLXL01000007">
    <property type="protein sequence ID" value="PKK80682.1"/>
    <property type="molecule type" value="Genomic_DNA"/>
</dbReference>
<accession>A0A2N1P3L9</accession>
<sequence>MDNNNLNFINNEFNSDLQSQTTDTRSENSNINYHNANTPDYNNGYPMMNGGVFPASYTNTPVYTDTPGNSDLSQSYPTASSDSPNPPQYVSQCNSQNATQSNPSLFNSPNMTNYSQINHSEIFITFDIPGIKIIIIPTFPTMMTYPSQANHSEILTFEISGSKVVIIKLSFQ</sequence>
<dbReference type="VEuPathDB" id="FungiDB:RhiirFUN_012474"/>
<reference evidence="2 3" key="1">
    <citation type="submission" date="2016-04" db="EMBL/GenBank/DDBJ databases">
        <title>Genome analyses suggest a sexual origin of heterokaryosis in a supposedly ancient asexual fungus.</title>
        <authorList>
            <person name="Ropars J."/>
            <person name="Sedzielewska K."/>
            <person name="Noel J."/>
            <person name="Charron P."/>
            <person name="Farinelli L."/>
            <person name="Marton T."/>
            <person name="Kruger M."/>
            <person name="Pelin A."/>
            <person name="Brachmann A."/>
            <person name="Corradi N."/>
        </authorList>
    </citation>
    <scope>NUCLEOTIDE SEQUENCE [LARGE SCALE GENOMIC DNA]</scope>
    <source>
        <strain evidence="2 3">C2</strain>
    </source>
</reference>
<dbReference type="Proteomes" id="UP000233469">
    <property type="component" value="Unassembled WGS sequence"/>
</dbReference>
<name>A0A2N1P3L9_9GLOM</name>
<feature type="region of interest" description="Disordered" evidence="1">
    <location>
        <begin position="62"/>
        <end position="103"/>
    </location>
</feature>
<feature type="region of interest" description="Disordered" evidence="1">
    <location>
        <begin position="1"/>
        <end position="38"/>
    </location>
</feature>
<gene>
    <name evidence="2" type="ORF">RhiirC2_723758</name>
</gene>